<dbReference type="PANTHER" id="PTHR43347:SF3">
    <property type="entry name" value="ACYL-COA SYNTHETASE SHORT-CHAIN FAMILY MEMBER 3, MITOCHONDRIAL"/>
    <property type="match status" value="1"/>
</dbReference>
<dbReference type="GO" id="GO:0005759">
    <property type="term" value="C:mitochondrial matrix"/>
    <property type="evidence" value="ECO:0007669"/>
    <property type="project" value="TreeGrafter"/>
</dbReference>
<evidence type="ECO:0000259" key="12">
    <source>
        <dbReference type="Pfam" id="PF16177"/>
    </source>
</evidence>
<dbReference type="InterPro" id="IPR045851">
    <property type="entry name" value="AMP-bd_C_sf"/>
</dbReference>
<dbReference type="Pfam" id="PF16177">
    <property type="entry name" value="ACAS_N"/>
    <property type="match status" value="1"/>
</dbReference>
<evidence type="ECO:0000256" key="9">
    <source>
        <dbReference type="ARBA" id="ARBA00049004"/>
    </source>
</evidence>
<organism evidence="13 14">
    <name type="scientific">Parthenolecanium corni</name>
    <dbReference type="NCBI Taxonomy" id="536013"/>
    <lineage>
        <taxon>Eukaryota</taxon>
        <taxon>Metazoa</taxon>
        <taxon>Ecdysozoa</taxon>
        <taxon>Arthropoda</taxon>
        <taxon>Hexapoda</taxon>
        <taxon>Insecta</taxon>
        <taxon>Pterygota</taxon>
        <taxon>Neoptera</taxon>
        <taxon>Paraneoptera</taxon>
        <taxon>Hemiptera</taxon>
        <taxon>Sternorrhyncha</taxon>
        <taxon>Coccoidea</taxon>
        <taxon>Coccidae</taxon>
        <taxon>Parthenolecanium</taxon>
    </lineage>
</organism>
<feature type="domain" description="AMP-dependent synthetase/ligase" evidence="10">
    <location>
        <begin position="91"/>
        <end position="476"/>
    </location>
</feature>
<dbReference type="EMBL" id="JBBCAQ010000028">
    <property type="protein sequence ID" value="KAK7585875.1"/>
    <property type="molecule type" value="Genomic_DNA"/>
</dbReference>
<evidence type="ECO:0000256" key="2">
    <source>
        <dbReference type="ARBA" id="ARBA00006432"/>
    </source>
</evidence>
<gene>
    <name evidence="13" type="ORF">V9T40_000054</name>
</gene>
<comment type="catalytic activity">
    <reaction evidence="8">
        <text>butanoate + ATP + CoA = butanoyl-CoA + AMP + diphosphate</text>
        <dbReference type="Rhea" id="RHEA:46172"/>
        <dbReference type="ChEBI" id="CHEBI:17968"/>
        <dbReference type="ChEBI" id="CHEBI:30616"/>
        <dbReference type="ChEBI" id="CHEBI:33019"/>
        <dbReference type="ChEBI" id="CHEBI:57287"/>
        <dbReference type="ChEBI" id="CHEBI:57371"/>
        <dbReference type="ChEBI" id="CHEBI:456215"/>
    </reaction>
    <physiologicalReaction direction="left-to-right" evidence="8">
        <dbReference type="Rhea" id="RHEA:46173"/>
    </physiologicalReaction>
</comment>
<sequence>MVIESYLLAQDIPDAAERVRCVADSYRSKKYEDAFRRSIEDPESFWAEVAKNVDWFTPWETVLDNTNEPFTKWFVGGELNACYNTVDRHVLAGKGNKVALIHNSPVTKTIRKVTYKELQKTVSALAGALAHYGVRKGDRVLIYMPLIPETIMAMLATVRLGAIHSVVFGGFAARELRTRIEHAEPKVIIAANCGVEPNKIIKYKDILNEALNDIDVKPRCCIIFQRPNLEEAELIPGFDVDWVEAVECYPPEPCVPVEANHPLYILYTSGTTDNPKGILRPTGGHLATLCWSMHTIYGMSGDDVWWTASDMGWVVGHSYICYGPLSAGLTSIMYEGKPDRTPDPGQYFRVIHEHQVNGLLTAPTALRVIKREDPDLIIGRKYSTESLRTLFVAGEHCDYESIHWAQKAFKTPILNHWWQTETGHAITASCIGLEHSTNPPRYSAGMPFPGYDVTVLRADGTECNARELGRITVRLPLPPGTMSTLYKAPERFVQTYFTRFKGYYDTMDAGFKDEFGYIYVTARDDDVINVSGHRLSTAALEDVILSHPDVVDATVIGVPEPTKGEIPLCLYVTQANCSKSEKQINPELVRLVRDLVGPIAAFRLATPVSALPRTRSGKIARKSIADLAKNKLVKIPATIEDPTVYKDIKRALIRLGYATLAPDPQ</sequence>
<dbReference type="GO" id="GO:0050218">
    <property type="term" value="F:propionate-CoA ligase activity"/>
    <property type="evidence" value="ECO:0007669"/>
    <property type="project" value="UniProtKB-EC"/>
</dbReference>
<comment type="catalytic activity">
    <reaction evidence="1">
        <text>acetate + ATP + CoA = acetyl-CoA + AMP + diphosphate</text>
        <dbReference type="Rhea" id="RHEA:23176"/>
        <dbReference type="ChEBI" id="CHEBI:30089"/>
        <dbReference type="ChEBI" id="CHEBI:30616"/>
        <dbReference type="ChEBI" id="CHEBI:33019"/>
        <dbReference type="ChEBI" id="CHEBI:57287"/>
        <dbReference type="ChEBI" id="CHEBI:57288"/>
        <dbReference type="ChEBI" id="CHEBI:456215"/>
        <dbReference type="EC" id="6.2.1.1"/>
    </reaction>
    <physiologicalReaction direction="left-to-right" evidence="1">
        <dbReference type="Rhea" id="RHEA:23177"/>
    </physiologicalReaction>
</comment>
<evidence type="ECO:0000256" key="5">
    <source>
        <dbReference type="ARBA" id="ARBA00029726"/>
    </source>
</evidence>
<evidence type="ECO:0000256" key="6">
    <source>
        <dbReference type="ARBA" id="ARBA00040004"/>
    </source>
</evidence>
<dbReference type="AlphaFoldDB" id="A0AAN9Y465"/>
<evidence type="ECO:0000256" key="1">
    <source>
        <dbReference type="ARBA" id="ARBA00001884"/>
    </source>
</evidence>
<name>A0AAN9Y465_9HEMI</name>
<evidence type="ECO:0000259" key="11">
    <source>
        <dbReference type="Pfam" id="PF13193"/>
    </source>
</evidence>
<accession>A0AAN9Y465</accession>
<comment type="similarity">
    <text evidence="2">Belongs to the ATP-dependent AMP-binding enzyme family.</text>
</comment>
<dbReference type="Pfam" id="PF00501">
    <property type="entry name" value="AMP-binding"/>
    <property type="match status" value="1"/>
</dbReference>
<evidence type="ECO:0000256" key="7">
    <source>
        <dbReference type="ARBA" id="ARBA00042755"/>
    </source>
</evidence>
<dbReference type="InterPro" id="IPR025110">
    <property type="entry name" value="AMP-bd_C"/>
</dbReference>
<feature type="domain" description="AMP-binding enzyme C-terminal" evidence="11">
    <location>
        <begin position="540"/>
        <end position="618"/>
    </location>
</feature>
<reference evidence="13 14" key="1">
    <citation type="submission" date="2024-03" db="EMBL/GenBank/DDBJ databases">
        <title>Adaptation during the transition from Ophiocordyceps entomopathogen to insect associate is accompanied by gene loss and intensified selection.</title>
        <authorList>
            <person name="Ward C.M."/>
            <person name="Onetto C.A."/>
            <person name="Borneman A.R."/>
        </authorList>
    </citation>
    <scope>NUCLEOTIDE SEQUENCE [LARGE SCALE GENOMIC DNA]</scope>
    <source>
        <strain evidence="13">AWRI1</strain>
        <tissue evidence="13">Single Adult Female</tissue>
    </source>
</reference>
<dbReference type="EC" id="6.2.1.1" evidence="4"/>
<evidence type="ECO:0000256" key="8">
    <source>
        <dbReference type="ARBA" id="ARBA00047935"/>
    </source>
</evidence>
<dbReference type="Proteomes" id="UP001367676">
    <property type="component" value="Unassembled WGS sequence"/>
</dbReference>
<dbReference type="Pfam" id="PF13193">
    <property type="entry name" value="AMP-binding_C"/>
    <property type="match status" value="1"/>
</dbReference>
<evidence type="ECO:0000256" key="4">
    <source>
        <dbReference type="ARBA" id="ARBA00013275"/>
    </source>
</evidence>
<comment type="catalytic activity">
    <reaction evidence="9">
        <text>propanoate + ATP + CoA = propanoyl-CoA + AMP + diphosphate</text>
        <dbReference type="Rhea" id="RHEA:20373"/>
        <dbReference type="ChEBI" id="CHEBI:17272"/>
        <dbReference type="ChEBI" id="CHEBI:30616"/>
        <dbReference type="ChEBI" id="CHEBI:33019"/>
        <dbReference type="ChEBI" id="CHEBI:57287"/>
        <dbReference type="ChEBI" id="CHEBI:57392"/>
        <dbReference type="ChEBI" id="CHEBI:456215"/>
        <dbReference type="EC" id="6.2.1.17"/>
    </reaction>
    <physiologicalReaction direction="left-to-right" evidence="9">
        <dbReference type="Rhea" id="RHEA:20374"/>
    </physiologicalReaction>
</comment>
<dbReference type="SUPFAM" id="SSF56801">
    <property type="entry name" value="Acetyl-CoA synthetase-like"/>
    <property type="match status" value="1"/>
</dbReference>
<dbReference type="Gene3D" id="3.30.300.30">
    <property type="match status" value="1"/>
</dbReference>
<dbReference type="InterPro" id="IPR000873">
    <property type="entry name" value="AMP-dep_synth/lig_dom"/>
</dbReference>
<dbReference type="EC" id="6.2.1.17" evidence="3"/>
<protein>
    <recommendedName>
        <fullName evidence="6">Acyl-CoA synthetase short-chain family member 3, mitochondrial</fullName>
        <ecNumber evidence="4">6.2.1.1</ecNumber>
        <ecNumber evidence="3">6.2.1.17</ecNumber>
    </recommendedName>
    <alternativeName>
        <fullName evidence="7">Acetate--CoA ligase 3</fullName>
    </alternativeName>
    <alternativeName>
        <fullName evidence="5">Propionate--CoA ligase</fullName>
    </alternativeName>
</protein>
<feature type="domain" description="Acetyl-coenzyme A synthetase N-terminal" evidence="12">
    <location>
        <begin position="31"/>
        <end position="84"/>
    </location>
</feature>
<keyword evidence="14" id="KW-1185">Reference proteome</keyword>
<proteinExistence type="inferred from homology"/>
<evidence type="ECO:0000256" key="3">
    <source>
        <dbReference type="ARBA" id="ARBA00012985"/>
    </source>
</evidence>
<dbReference type="GO" id="GO:0003987">
    <property type="term" value="F:acetate-CoA ligase activity"/>
    <property type="evidence" value="ECO:0007669"/>
    <property type="project" value="UniProtKB-EC"/>
</dbReference>
<dbReference type="FunFam" id="3.40.50.12780:FF:000011">
    <property type="entry name" value="Acetyl-coenzyme A synthetase 2-like, mitochondrial"/>
    <property type="match status" value="1"/>
</dbReference>
<dbReference type="InterPro" id="IPR032387">
    <property type="entry name" value="ACAS_N"/>
</dbReference>
<dbReference type="Gene3D" id="3.40.50.12780">
    <property type="entry name" value="N-terminal domain of ligase-like"/>
    <property type="match status" value="1"/>
</dbReference>
<dbReference type="PANTHER" id="PTHR43347">
    <property type="entry name" value="ACYL-COA SYNTHETASE"/>
    <property type="match status" value="1"/>
</dbReference>
<evidence type="ECO:0000313" key="13">
    <source>
        <dbReference type="EMBL" id="KAK7585875.1"/>
    </source>
</evidence>
<dbReference type="InterPro" id="IPR042099">
    <property type="entry name" value="ANL_N_sf"/>
</dbReference>
<evidence type="ECO:0000313" key="14">
    <source>
        <dbReference type="Proteomes" id="UP001367676"/>
    </source>
</evidence>
<evidence type="ECO:0000259" key="10">
    <source>
        <dbReference type="Pfam" id="PF00501"/>
    </source>
</evidence>
<comment type="caution">
    <text evidence="13">The sequence shown here is derived from an EMBL/GenBank/DDBJ whole genome shotgun (WGS) entry which is preliminary data.</text>
</comment>